<feature type="transmembrane region" description="Helical" evidence="10">
    <location>
        <begin position="319"/>
        <end position="340"/>
    </location>
</feature>
<keyword evidence="4" id="KW-0813">Transport</keyword>
<feature type="transmembrane region" description="Helical" evidence="10">
    <location>
        <begin position="137"/>
        <end position="154"/>
    </location>
</feature>
<dbReference type="RefSeq" id="WP_084051883.1">
    <property type="nucleotide sequence ID" value="NZ_FWWT01000005.1"/>
</dbReference>
<keyword evidence="9" id="KW-0046">Antibiotic resistance</keyword>
<feature type="transmembrane region" description="Helical" evidence="10">
    <location>
        <begin position="56"/>
        <end position="81"/>
    </location>
</feature>
<dbReference type="GO" id="GO:0046677">
    <property type="term" value="P:response to antibiotic"/>
    <property type="evidence" value="ECO:0007669"/>
    <property type="project" value="UniProtKB-KW"/>
</dbReference>
<dbReference type="GO" id="GO:0042910">
    <property type="term" value="F:xenobiotic transmembrane transporter activity"/>
    <property type="evidence" value="ECO:0007669"/>
    <property type="project" value="InterPro"/>
</dbReference>
<dbReference type="InterPro" id="IPR051327">
    <property type="entry name" value="MATE_MepA_subfamily"/>
</dbReference>
<evidence type="ECO:0000256" key="3">
    <source>
        <dbReference type="ARBA" id="ARBA00022106"/>
    </source>
</evidence>
<dbReference type="InterPro" id="IPR002528">
    <property type="entry name" value="MATE_fam"/>
</dbReference>
<evidence type="ECO:0000256" key="4">
    <source>
        <dbReference type="ARBA" id="ARBA00022448"/>
    </source>
</evidence>
<evidence type="ECO:0000256" key="1">
    <source>
        <dbReference type="ARBA" id="ARBA00004651"/>
    </source>
</evidence>
<comment type="subcellular location">
    <subcellularLocation>
        <location evidence="1">Cell membrane</location>
        <topology evidence="1">Multi-pass membrane protein</topology>
    </subcellularLocation>
</comment>
<protein>
    <recommendedName>
        <fullName evidence="3">Multidrug export protein MepA</fullName>
    </recommendedName>
</protein>
<gene>
    <name evidence="11" type="ORF">SAMN00017405_0768</name>
</gene>
<keyword evidence="5" id="KW-1003">Cell membrane</keyword>
<evidence type="ECO:0000256" key="6">
    <source>
        <dbReference type="ARBA" id="ARBA00022692"/>
    </source>
</evidence>
<dbReference type="STRING" id="656914.SAMN00017405_0768"/>
<feature type="transmembrane region" description="Helical" evidence="10">
    <location>
        <begin position="392"/>
        <end position="412"/>
    </location>
</feature>
<dbReference type="GO" id="GO:0005886">
    <property type="term" value="C:plasma membrane"/>
    <property type="evidence" value="ECO:0007669"/>
    <property type="project" value="UniProtKB-SubCell"/>
</dbReference>
<keyword evidence="8 10" id="KW-0472">Membrane</keyword>
<feature type="transmembrane region" description="Helical" evidence="10">
    <location>
        <begin position="360"/>
        <end position="380"/>
    </location>
</feature>
<feature type="transmembrane region" description="Helical" evidence="10">
    <location>
        <begin position="195"/>
        <end position="215"/>
    </location>
</feature>
<evidence type="ECO:0000256" key="2">
    <source>
        <dbReference type="ARBA" id="ARBA00008417"/>
    </source>
</evidence>
<proteinExistence type="inferred from homology"/>
<keyword evidence="6 10" id="KW-0812">Transmembrane</keyword>
<feature type="transmembrane region" description="Helical" evidence="10">
    <location>
        <begin position="235"/>
        <end position="260"/>
    </location>
</feature>
<reference evidence="11 12" key="1">
    <citation type="submission" date="2017-04" db="EMBL/GenBank/DDBJ databases">
        <authorList>
            <person name="Afonso C.L."/>
            <person name="Miller P.J."/>
            <person name="Scott M.A."/>
            <person name="Spackman E."/>
            <person name="Goraichik I."/>
            <person name="Dimitrov K.M."/>
            <person name="Suarez D.L."/>
            <person name="Swayne D.E."/>
        </authorList>
    </citation>
    <scope>NUCLEOTIDE SEQUENCE [LARGE SCALE GENOMIC DNA]</scope>
    <source>
        <strain evidence="11 12">DSM 11270</strain>
    </source>
</reference>
<dbReference type="NCBIfam" id="TIGR00797">
    <property type="entry name" value="matE"/>
    <property type="match status" value="1"/>
</dbReference>
<evidence type="ECO:0000256" key="5">
    <source>
        <dbReference type="ARBA" id="ARBA00022475"/>
    </source>
</evidence>
<accession>A0A1W1UFE2</accession>
<dbReference type="InterPro" id="IPR048279">
    <property type="entry name" value="MdtK-like"/>
</dbReference>
<organism evidence="11 12">
    <name type="scientific">Desulfonispora thiosulfatigenes DSM 11270</name>
    <dbReference type="NCBI Taxonomy" id="656914"/>
    <lineage>
        <taxon>Bacteria</taxon>
        <taxon>Bacillati</taxon>
        <taxon>Bacillota</taxon>
        <taxon>Clostridia</taxon>
        <taxon>Eubacteriales</taxon>
        <taxon>Peptococcaceae</taxon>
        <taxon>Desulfonispora</taxon>
    </lineage>
</organism>
<dbReference type="PANTHER" id="PTHR43823">
    <property type="entry name" value="SPORULATION PROTEIN YKVU"/>
    <property type="match status" value="1"/>
</dbReference>
<feature type="transmembrane region" description="Helical" evidence="10">
    <location>
        <begin position="93"/>
        <end position="117"/>
    </location>
</feature>
<dbReference type="PIRSF" id="PIRSF006603">
    <property type="entry name" value="DinF"/>
    <property type="match status" value="1"/>
</dbReference>
<dbReference type="InterPro" id="IPR045070">
    <property type="entry name" value="MATE_MepA-like"/>
</dbReference>
<dbReference type="PANTHER" id="PTHR43823:SF3">
    <property type="entry name" value="MULTIDRUG EXPORT PROTEIN MEPA"/>
    <property type="match status" value="1"/>
</dbReference>
<sequence length="456" mass="49528">MKKNSRELGEEKISKLLFKFSIPAIIGTLVNALYNIVDRMFIGNGVGSLGIAGLTIGFPIMMISMAFSMLIGVGTTALISIRLGENDQESAESIMGTGAMGLVLMALLLSALSITFLEPLLKLFGATAANLPYAKSYMQIILLGNIFASIGFGMNNFIRAEGNPKIAMFTMLLGAVINVILDYIFIFIFNWGIQGAAFATVLAQAVSAAWVLVYFLGGKSLLKLKKKNLKLDTKLLLQIVAIGSAPFAMQLASSLLNLIMNNSLKVYGGDTAIAGMGIVFSTMMLLMMPVIGISQGVQPIIGYNYGAQKYDRVKEALKSAMYAATTIAVLGFVLTRLYSVQLVTLFNPEDKELIKFGSKAIHYFFIMLPVVGFQIVGANYYQAVGKPRAAMILTLSRQILFLIPLLLILPRFYGLEGILYAGPTADFCSFILTFIFIAREFKFLSRPSLTEVLGDG</sequence>
<evidence type="ECO:0000313" key="11">
    <source>
        <dbReference type="EMBL" id="SMB79504.1"/>
    </source>
</evidence>
<keyword evidence="7 10" id="KW-1133">Transmembrane helix</keyword>
<keyword evidence="12" id="KW-1185">Reference proteome</keyword>
<feature type="transmembrane region" description="Helical" evidence="10">
    <location>
        <begin position="166"/>
        <end position="189"/>
    </location>
</feature>
<name>A0A1W1UFE2_DESTI</name>
<comment type="similarity">
    <text evidence="2">Belongs to the multi antimicrobial extrusion (MATE) (TC 2.A.66.1) family. MepA subfamily.</text>
</comment>
<dbReference type="GO" id="GO:0015297">
    <property type="term" value="F:antiporter activity"/>
    <property type="evidence" value="ECO:0007669"/>
    <property type="project" value="InterPro"/>
</dbReference>
<dbReference type="Proteomes" id="UP000192731">
    <property type="component" value="Unassembled WGS sequence"/>
</dbReference>
<feature type="transmembrane region" description="Helical" evidence="10">
    <location>
        <begin position="418"/>
        <end position="438"/>
    </location>
</feature>
<dbReference type="OrthoDB" id="9811110at2"/>
<evidence type="ECO:0000256" key="9">
    <source>
        <dbReference type="ARBA" id="ARBA00023251"/>
    </source>
</evidence>
<evidence type="ECO:0000256" key="7">
    <source>
        <dbReference type="ARBA" id="ARBA00022989"/>
    </source>
</evidence>
<feature type="transmembrane region" description="Helical" evidence="10">
    <location>
        <begin position="272"/>
        <end position="293"/>
    </location>
</feature>
<dbReference type="Pfam" id="PF01554">
    <property type="entry name" value="MatE"/>
    <property type="match status" value="2"/>
</dbReference>
<dbReference type="AlphaFoldDB" id="A0A1W1UFE2"/>
<evidence type="ECO:0000256" key="8">
    <source>
        <dbReference type="ARBA" id="ARBA00023136"/>
    </source>
</evidence>
<evidence type="ECO:0000256" key="10">
    <source>
        <dbReference type="SAM" id="Phobius"/>
    </source>
</evidence>
<evidence type="ECO:0000313" key="12">
    <source>
        <dbReference type="Proteomes" id="UP000192731"/>
    </source>
</evidence>
<dbReference type="CDD" id="cd13143">
    <property type="entry name" value="MATE_MepA_like"/>
    <property type="match status" value="1"/>
</dbReference>
<dbReference type="EMBL" id="FWWT01000005">
    <property type="protein sequence ID" value="SMB79504.1"/>
    <property type="molecule type" value="Genomic_DNA"/>
</dbReference>
<feature type="transmembrane region" description="Helical" evidence="10">
    <location>
        <begin position="16"/>
        <end position="36"/>
    </location>
</feature>